<dbReference type="InParanoid" id="G2WRT4"/>
<dbReference type="OMA" id="YYALDRI"/>
<dbReference type="OrthoDB" id="1288932at2759"/>
<protein>
    <submittedName>
        <fullName evidence="2">Uncharacterized protein</fullName>
    </submittedName>
</protein>
<dbReference type="EMBL" id="DS572695">
    <property type="protein sequence ID" value="EGY13585.1"/>
    <property type="molecule type" value="Genomic_DNA"/>
</dbReference>
<sequence length="116" mass="12714">MSMGAVPSYFITLQSQTSSIANFVIHTTNVITSARLLNIDFSFDGVSGLLPFRSCPVVNMESSLVYHEPYITTIVILCSFLLLLNIVYYALDRIVYCGLIGQVLLGIARGTPDFNG</sequence>
<keyword evidence="3" id="KW-1185">Reference proteome</keyword>
<dbReference type="AlphaFoldDB" id="G2WRT4"/>
<keyword evidence="1" id="KW-0472">Membrane</keyword>
<accession>G2WRT4</accession>
<keyword evidence="1" id="KW-1133">Transmembrane helix</keyword>
<feature type="transmembrane region" description="Helical" evidence="1">
    <location>
        <begin position="70"/>
        <end position="91"/>
    </location>
</feature>
<organism evidence="2 3">
    <name type="scientific">Verticillium dahliae (strain VdLs.17 / ATCC MYA-4575 / FGSC 10137)</name>
    <name type="common">Verticillium wilt</name>
    <dbReference type="NCBI Taxonomy" id="498257"/>
    <lineage>
        <taxon>Eukaryota</taxon>
        <taxon>Fungi</taxon>
        <taxon>Dikarya</taxon>
        <taxon>Ascomycota</taxon>
        <taxon>Pezizomycotina</taxon>
        <taxon>Sordariomycetes</taxon>
        <taxon>Hypocreomycetidae</taxon>
        <taxon>Glomerellales</taxon>
        <taxon>Plectosphaerellaceae</taxon>
        <taxon>Verticillium</taxon>
    </lineage>
</organism>
<dbReference type="Proteomes" id="UP000001611">
    <property type="component" value="Chromosome 2"/>
</dbReference>
<dbReference type="GeneID" id="20701730"/>
<dbReference type="HOGENOM" id="CLU_2098698_0_0_1"/>
<evidence type="ECO:0000313" key="3">
    <source>
        <dbReference type="Proteomes" id="UP000001611"/>
    </source>
</evidence>
<name>G2WRT4_VERDV</name>
<dbReference type="STRING" id="498257.G2WRT4"/>
<dbReference type="KEGG" id="vda:VDAG_00267"/>
<gene>
    <name evidence="2" type="ORF">VDAG_00267</name>
</gene>
<evidence type="ECO:0000313" key="2">
    <source>
        <dbReference type="EMBL" id="EGY13585.1"/>
    </source>
</evidence>
<evidence type="ECO:0000256" key="1">
    <source>
        <dbReference type="SAM" id="Phobius"/>
    </source>
</evidence>
<keyword evidence="1" id="KW-0812">Transmembrane</keyword>
<proteinExistence type="predicted"/>
<dbReference type="RefSeq" id="XP_009649939.1">
    <property type="nucleotide sequence ID" value="XM_009651644.1"/>
</dbReference>
<reference evidence="2 3" key="1">
    <citation type="submission" date="2008-03" db="EMBL/GenBank/DDBJ databases">
        <title>The Genome Sequence of Verticillium dahliae VdLs.17.</title>
        <authorList>
            <consortium name="The Broad Institute Genome Sequencing Platform"/>
            <person name="Ma L.-J.J."/>
            <person name="Klosterman S.J."/>
            <person name="Subbarao K."/>
            <person name="Dobinson K."/>
            <person name="Veronese P."/>
            <person name="Kang S."/>
            <person name="Gold S.E."/>
            <person name="Young S."/>
            <person name="Jaffe D."/>
            <person name="Gnerre S."/>
            <person name="Berlin A."/>
            <person name="Heiman D."/>
            <person name="Hepburn T."/>
            <person name="Sykes S."/>
            <person name="Alvarado L."/>
            <person name="Kodira C.D."/>
            <person name="Lander E."/>
            <person name="Galagan J."/>
            <person name="Nusbaum C."/>
            <person name="Birren B."/>
        </authorList>
    </citation>
    <scope>NUCLEOTIDE SEQUENCE [LARGE SCALE GENOMIC DNA]</scope>
    <source>
        <strain evidence="3">VdLs.17 / ATCC MYA-4575 / FGSC 10137</strain>
    </source>
</reference>